<sequence>MAREDGTSFQEVSCSIGGKHFQFGEREINEALGFKVEGHDQEATDAQIIEFMTFIQYADEIDTGKLNKKFVRREWSFLFDALQKVFLCRKTGWDHISHIAVKLAYSLANNQEINVGAIILKELTQRLGRTIRGRGNDIFYPRFLQVILNFLDANVHLLEGIDNTKMAYSKSMSKVLFGSLDTRNQVDVILSVTKHMQDTFESYPLDKPIYHALSWTGEAETEGATQSNPSLPIPSSNPTANSPIEARQPSASISQKVGVTKKKSKKRALEVINESVELTSENPESPLTRQTKKSKSKPTTGSSQQDSDVEKGVHLLLSMASQQVIGIEKSSLPTASCTESAQGQDLTLDPRSDKADNTQSGEHITVETPPISQGELPQSNLNPTSLSDSSIKISSEQESHSNDNLAFDQSQFSSVIEPISSDMVHDTMLTTQEPHLVGQGMHAGAYPNDTNTNMEDSPVFTGDSVPNSPILRDVELSSQTNRANVVTHPISMETTLDPTAIPRLEETQNLTAHGVPSTGSHLAQATINEWLKPVQHDRASGSSSVLPQLTEEELQDLHVAQIDEISRIAQHLLTANLPNSDYEAILLTHKEDVEAQQDKIVDEAQQAGNVDAWLDGKRTVKLKEALAFLREDYLTSLGSNAKGLSPAEIYDAVNDVYKSQLKAMHFLGKGLQSEISTIQEETAHSNAQLRNCFLSSFPKVDGILKEVQKTASNVTTMDCTLAMVSDNMKKLSTKLDNQVQANINSNSMLTVLWKNQYGNKLVDEVPISDISKFEFSKLKDQSLNSFKSQQLFSKVDSLEREVAELKAENKGLSHSLEQLNAKMDDQTNSTSNILLVQQQMMTSMMRHMNLPIPGEAQDILSDSKLKGEKEKEVILKKKGGVPAKQQKLKGRISEETIKPIILPPVEVISAEGQKSTISTTFYPSTMPKDISTPQPAQPTSNAQPVKAITITEAKLQEVANSHIYHDEAFLEFLKATYRDAQEDARTYRMKLKENIKYFTVAVRKIKDVHLREIIMVCKDNCLWHLAFQTLEKLRFTELSTIMDLIEQGGANNKRLFDDLKIDQDQRLPEVISKPKTIIFQSLSQDSSIDQLVIPSDLTRKNNAKINQVLQMLRAKRGVRTAEELEMIHTLQSFLIHGVIPESVKEKSKKKDGDDDDDKEKTYERRSQSRRDKERSKYSKKSKDADDSKRDDKGAKESVKKTRSGIQQVKDIASSTLTKTQDSKSRVGTISNDPPKSLSKTSEPELPQKKDEATKGISRKHFHKVTASGVLQWMKGKGVKLLPSDVALKTNSPCSTKLPQVKHMKIKRAAKRTRITKKNGVITNVVGIKVLPLDEDYDEDALAFLRAQRIFEVKVKLDHLEIKYTDGREKVMKQGGWQHFYKYELERINALLNFEEKEERTWKIDVARFLKMHADYEENLRKENEEKRCQKEKEMAEMDERAKELRKKGLCRVKQNPYTVEYKNLYGGKSKIRMEFIHSYVESALRTAAEDLKDSPLIEEMIARDEILMAISEIKKNEEIRKKKVYDDFLEKQLETEAM</sequence>
<feature type="coiled-coil region" evidence="1">
    <location>
        <begin position="788"/>
        <end position="822"/>
    </location>
</feature>
<feature type="region of interest" description="Disordered" evidence="2">
    <location>
        <begin position="336"/>
        <end position="403"/>
    </location>
</feature>
<dbReference type="EMBL" id="JAUIZM010000003">
    <property type="protein sequence ID" value="KAK1393334.1"/>
    <property type="molecule type" value="Genomic_DNA"/>
</dbReference>
<feature type="region of interest" description="Disordered" evidence="2">
    <location>
        <begin position="220"/>
        <end position="309"/>
    </location>
</feature>
<name>A0AAD8N1P7_9APIA</name>
<feature type="compositionally biased region" description="Polar residues" evidence="2">
    <location>
        <begin position="336"/>
        <end position="345"/>
    </location>
</feature>
<organism evidence="3 4">
    <name type="scientific">Heracleum sosnowskyi</name>
    <dbReference type="NCBI Taxonomy" id="360622"/>
    <lineage>
        <taxon>Eukaryota</taxon>
        <taxon>Viridiplantae</taxon>
        <taxon>Streptophyta</taxon>
        <taxon>Embryophyta</taxon>
        <taxon>Tracheophyta</taxon>
        <taxon>Spermatophyta</taxon>
        <taxon>Magnoliopsida</taxon>
        <taxon>eudicotyledons</taxon>
        <taxon>Gunneridae</taxon>
        <taxon>Pentapetalae</taxon>
        <taxon>asterids</taxon>
        <taxon>campanulids</taxon>
        <taxon>Apiales</taxon>
        <taxon>Apiaceae</taxon>
        <taxon>Apioideae</taxon>
        <taxon>apioid superclade</taxon>
        <taxon>Tordylieae</taxon>
        <taxon>Tordyliinae</taxon>
        <taxon>Heracleum</taxon>
    </lineage>
</organism>
<evidence type="ECO:0000313" key="3">
    <source>
        <dbReference type="EMBL" id="KAK1393334.1"/>
    </source>
</evidence>
<evidence type="ECO:0000256" key="2">
    <source>
        <dbReference type="SAM" id="MobiDB-lite"/>
    </source>
</evidence>
<evidence type="ECO:0000256" key="1">
    <source>
        <dbReference type="SAM" id="Coils"/>
    </source>
</evidence>
<evidence type="ECO:0000313" key="4">
    <source>
        <dbReference type="Proteomes" id="UP001237642"/>
    </source>
</evidence>
<accession>A0AAD8N1P7</accession>
<dbReference type="Proteomes" id="UP001237642">
    <property type="component" value="Unassembled WGS sequence"/>
</dbReference>
<proteinExistence type="predicted"/>
<feature type="compositionally biased region" description="Polar residues" evidence="2">
    <location>
        <begin position="375"/>
        <end position="384"/>
    </location>
</feature>
<feature type="compositionally biased region" description="Basic and acidic residues" evidence="2">
    <location>
        <begin position="1241"/>
        <end position="1253"/>
    </location>
</feature>
<keyword evidence="4" id="KW-1185">Reference proteome</keyword>
<feature type="compositionally biased region" description="Polar residues" evidence="2">
    <location>
        <begin position="276"/>
        <end position="287"/>
    </location>
</feature>
<reference evidence="3" key="1">
    <citation type="submission" date="2023-02" db="EMBL/GenBank/DDBJ databases">
        <title>Genome of toxic invasive species Heracleum sosnowskyi carries increased number of genes despite the absence of recent whole-genome duplications.</title>
        <authorList>
            <person name="Schelkunov M."/>
            <person name="Shtratnikova V."/>
            <person name="Makarenko M."/>
            <person name="Klepikova A."/>
            <person name="Omelchenko D."/>
            <person name="Novikova G."/>
            <person name="Obukhova E."/>
            <person name="Bogdanov V."/>
            <person name="Penin A."/>
            <person name="Logacheva M."/>
        </authorList>
    </citation>
    <scope>NUCLEOTIDE SEQUENCE</scope>
    <source>
        <strain evidence="3">Hsosn_3</strain>
        <tissue evidence="3">Leaf</tissue>
    </source>
</reference>
<comment type="caution">
    <text evidence="3">The sequence shown here is derived from an EMBL/GenBank/DDBJ whole genome shotgun (WGS) entry which is preliminary data.</text>
</comment>
<feature type="compositionally biased region" description="Low complexity" evidence="2">
    <location>
        <begin position="385"/>
        <end position="394"/>
    </location>
</feature>
<feature type="compositionally biased region" description="Polar residues" evidence="2">
    <location>
        <begin position="1212"/>
        <end position="1240"/>
    </location>
</feature>
<feature type="compositionally biased region" description="Low complexity" evidence="2">
    <location>
        <begin position="227"/>
        <end position="238"/>
    </location>
</feature>
<keyword evidence="1" id="KW-0175">Coiled coil</keyword>
<feature type="region of interest" description="Disordered" evidence="2">
    <location>
        <begin position="1143"/>
        <end position="1259"/>
    </location>
</feature>
<gene>
    <name evidence="3" type="ORF">POM88_012390</name>
</gene>
<protein>
    <submittedName>
        <fullName evidence="3">Uncharacterized protein</fullName>
    </submittedName>
</protein>
<feature type="coiled-coil region" evidence="1">
    <location>
        <begin position="1405"/>
        <end position="1441"/>
    </location>
</feature>
<reference evidence="3" key="2">
    <citation type="submission" date="2023-05" db="EMBL/GenBank/DDBJ databases">
        <authorList>
            <person name="Schelkunov M.I."/>
        </authorList>
    </citation>
    <scope>NUCLEOTIDE SEQUENCE</scope>
    <source>
        <strain evidence="3">Hsosn_3</strain>
        <tissue evidence="3">Leaf</tissue>
    </source>
</reference>
<feature type="compositionally biased region" description="Basic and acidic residues" evidence="2">
    <location>
        <begin position="1143"/>
        <end position="1199"/>
    </location>
</feature>